<sequence length="33" mass="3899">MTISRLATKQGWTAVIDEKMRKIFYSFLISCFI</sequence>
<name>A0A382UE90_9ZZZZ</name>
<proteinExistence type="predicted"/>
<dbReference type="EMBL" id="UINC01143242">
    <property type="protein sequence ID" value="SVD32051.1"/>
    <property type="molecule type" value="Genomic_DNA"/>
</dbReference>
<organism evidence="1">
    <name type="scientific">marine metagenome</name>
    <dbReference type="NCBI Taxonomy" id="408172"/>
    <lineage>
        <taxon>unclassified sequences</taxon>
        <taxon>metagenomes</taxon>
        <taxon>ecological metagenomes</taxon>
    </lineage>
</organism>
<protein>
    <submittedName>
        <fullName evidence="1">Uncharacterized protein</fullName>
    </submittedName>
</protein>
<gene>
    <name evidence="1" type="ORF">METZ01_LOCUS384905</name>
</gene>
<accession>A0A382UE90</accession>
<feature type="non-terminal residue" evidence="1">
    <location>
        <position position="33"/>
    </location>
</feature>
<dbReference type="AlphaFoldDB" id="A0A382UE90"/>
<evidence type="ECO:0000313" key="1">
    <source>
        <dbReference type="EMBL" id="SVD32051.1"/>
    </source>
</evidence>
<reference evidence="1" key="1">
    <citation type="submission" date="2018-05" db="EMBL/GenBank/DDBJ databases">
        <authorList>
            <person name="Lanie J.A."/>
            <person name="Ng W.-L."/>
            <person name="Kazmierczak K.M."/>
            <person name="Andrzejewski T.M."/>
            <person name="Davidsen T.M."/>
            <person name="Wayne K.J."/>
            <person name="Tettelin H."/>
            <person name="Glass J.I."/>
            <person name="Rusch D."/>
            <person name="Podicherti R."/>
            <person name="Tsui H.-C.T."/>
            <person name="Winkler M.E."/>
        </authorList>
    </citation>
    <scope>NUCLEOTIDE SEQUENCE</scope>
</reference>